<dbReference type="InterPro" id="IPR036249">
    <property type="entry name" value="Thioredoxin-like_sf"/>
</dbReference>
<dbReference type="SUPFAM" id="SSF52833">
    <property type="entry name" value="Thioredoxin-like"/>
    <property type="match status" value="1"/>
</dbReference>
<dbReference type="Gene3D" id="3.40.30.10">
    <property type="entry name" value="Glutaredoxin"/>
    <property type="match status" value="1"/>
</dbReference>
<comment type="cofactor">
    <cofactor evidence="6">
        <name>[2Fe-2S] cluster</name>
        <dbReference type="ChEBI" id="CHEBI:190135"/>
    </cofactor>
</comment>
<name>A0A1G5ICY5_9BACT</name>
<sequence>MKPQEIDWEQLSAIIRKHRGEKWGLIPLLQEVQDALGYIPPEAIAPIASALKLYPSEVQGVIEFYAGLSLKPKGKHVFKVCCGTACHVKGGRSILSIMKKELGINEGETSADYRYSLETVACLGACFLAPTMMADKEYIGRLSPRKIESVLSHFTENKDEEPE</sequence>
<dbReference type="PIRSF" id="PIRSF000216">
    <property type="entry name" value="NADH_DH_24kDa"/>
    <property type="match status" value="1"/>
</dbReference>
<evidence type="ECO:0000256" key="2">
    <source>
        <dbReference type="ARBA" id="ARBA00022714"/>
    </source>
</evidence>
<evidence type="ECO:0000256" key="5">
    <source>
        <dbReference type="ARBA" id="ARBA00023014"/>
    </source>
</evidence>
<organism evidence="8 9">
    <name type="scientific">Desulfoluna spongiiphila</name>
    <dbReference type="NCBI Taxonomy" id="419481"/>
    <lineage>
        <taxon>Bacteria</taxon>
        <taxon>Pseudomonadati</taxon>
        <taxon>Thermodesulfobacteriota</taxon>
        <taxon>Desulfobacteria</taxon>
        <taxon>Desulfobacterales</taxon>
        <taxon>Desulfolunaceae</taxon>
        <taxon>Desulfoluna</taxon>
    </lineage>
</organism>
<evidence type="ECO:0000313" key="9">
    <source>
        <dbReference type="Proteomes" id="UP000198870"/>
    </source>
</evidence>
<dbReference type="STRING" id="419481.SAMN05216233_11926"/>
<feature type="binding site" evidence="7">
    <location>
        <position position="122"/>
    </location>
    <ligand>
        <name>[2Fe-2S] cluster</name>
        <dbReference type="ChEBI" id="CHEBI:190135"/>
    </ligand>
</feature>
<feature type="binding site" evidence="7">
    <location>
        <position position="86"/>
    </location>
    <ligand>
        <name>[2Fe-2S] cluster</name>
        <dbReference type="ChEBI" id="CHEBI:190135"/>
    </ligand>
</feature>
<dbReference type="GO" id="GO:0016491">
    <property type="term" value="F:oxidoreductase activity"/>
    <property type="evidence" value="ECO:0007669"/>
    <property type="project" value="InterPro"/>
</dbReference>
<protein>
    <submittedName>
        <fullName evidence="8">NADH-quinone oxidoreductase subunit E</fullName>
    </submittedName>
</protein>
<dbReference type="Proteomes" id="UP000198870">
    <property type="component" value="Unassembled WGS sequence"/>
</dbReference>
<evidence type="ECO:0000256" key="7">
    <source>
        <dbReference type="PIRSR" id="PIRSR000216-1"/>
    </source>
</evidence>
<dbReference type="CDD" id="cd03064">
    <property type="entry name" value="TRX_Fd_NuoE"/>
    <property type="match status" value="1"/>
</dbReference>
<keyword evidence="9" id="KW-1185">Reference proteome</keyword>
<evidence type="ECO:0000256" key="1">
    <source>
        <dbReference type="ARBA" id="ARBA00010643"/>
    </source>
</evidence>
<evidence type="ECO:0000313" key="8">
    <source>
        <dbReference type="EMBL" id="SCY73864.1"/>
    </source>
</evidence>
<dbReference type="PANTHER" id="PTHR43342">
    <property type="entry name" value="NADH-QUINONE OXIDOREDUCTASE, E SUBUNIT"/>
    <property type="match status" value="1"/>
</dbReference>
<dbReference type="Pfam" id="PF01257">
    <property type="entry name" value="2Fe-2S_thioredx"/>
    <property type="match status" value="1"/>
</dbReference>
<reference evidence="8 9" key="1">
    <citation type="submission" date="2016-10" db="EMBL/GenBank/DDBJ databases">
        <authorList>
            <person name="de Groot N.N."/>
        </authorList>
    </citation>
    <scope>NUCLEOTIDE SEQUENCE [LARGE SCALE GENOMIC DNA]</scope>
    <source>
        <strain evidence="8 9">AA1</strain>
    </source>
</reference>
<proteinExistence type="inferred from homology"/>
<dbReference type="GO" id="GO:0046872">
    <property type="term" value="F:metal ion binding"/>
    <property type="evidence" value="ECO:0007669"/>
    <property type="project" value="UniProtKB-KW"/>
</dbReference>
<dbReference type="RefSeq" id="WP_092213663.1">
    <property type="nucleotide sequence ID" value="NZ_FMUX01000019.1"/>
</dbReference>
<feature type="binding site" evidence="7">
    <location>
        <position position="126"/>
    </location>
    <ligand>
        <name>[2Fe-2S] cluster</name>
        <dbReference type="ChEBI" id="CHEBI:190135"/>
    </ligand>
</feature>
<dbReference type="EMBL" id="FMUX01000019">
    <property type="protein sequence ID" value="SCY73864.1"/>
    <property type="molecule type" value="Genomic_DNA"/>
</dbReference>
<keyword evidence="3 7" id="KW-0479">Metal-binding</keyword>
<dbReference type="InterPro" id="IPR042128">
    <property type="entry name" value="NuoE_dom"/>
</dbReference>
<gene>
    <name evidence="8" type="ORF">SAMN05216233_11926</name>
</gene>
<accession>A0A1G5ICY5</accession>
<dbReference type="GO" id="GO:0051537">
    <property type="term" value="F:2 iron, 2 sulfur cluster binding"/>
    <property type="evidence" value="ECO:0007669"/>
    <property type="project" value="UniProtKB-KW"/>
</dbReference>
<evidence type="ECO:0000256" key="3">
    <source>
        <dbReference type="ARBA" id="ARBA00022723"/>
    </source>
</evidence>
<dbReference type="InterPro" id="IPR002023">
    <property type="entry name" value="NuoE-like"/>
</dbReference>
<dbReference type="InterPro" id="IPR028431">
    <property type="entry name" value="NADP_DH_HndA-like"/>
</dbReference>
<dbReference type="InterPro" id="IPR041921">
    <property type="entry name" value="NuoE_N"/>
</dbReference>
<evidence type="ECO:0000256" key="6">
    <source>
        <dbReference type="ARBA" id="ARBA00034078"/>
    </source>
</evidence>
<keyword evidence="5 7" id="KW-0411">Iron-sulfur</keyword>
<keyword evidence="4 7" id="KW-0408">Iron</keyword>
<dbReference type="OrthoDB" id="9807941at2"/>
<dbReference type="AlphaFoldDB" id="A0A1G5ICY5"/>
<dbReference type="Gene3D" id="1.10.10.1590">
    <property type="entry name" value="NADH-quinone oxidoreductase subunit E"/>
    <property type="match status" value="1"/>
</dbReference>
<dbReference type="PANTHER" id="PTHR43342:SF1">
    <property type="entry name" value="BIFURCATING [FEFE] HYDROGENASE GAMMA SUBUNIT"/>
    <property type="match status" value="1"/>
</dbReference>
<feature type="binding site" evidence="7">
    <location>
        <position position="81"/>
    </location>
    <ligand>
        <name>[2Fe-2S] cluster</name>
        <dbReference type="ChEBI" id="CHEBI:190135"/>
    </ligand>
</feature>
<evidence type="ECO:0000256" key="4">
    <source>
        <dbReference type="ARBA" id="ARBA00023004"/>
    </source>
</evidence>
<comment type="similarity">
    <text evidence="1">Belongs to the complex I 24 kDa subunit family.</text>
</comment>
<comment type="cofactor">
    <cofactor evidence="7">
        <name>[2Fe-2S] cluster</name>
        <dbReference type="ChEBI" id="CHEBI:190135"/>
    </cofactor>
    <text evidence="7">Binds 1 [2Fe-2S] cluster.</text>
</comment>
<keyword evidence="2 7" id="KW-0001">2Fe-2S</keyword>